<dbReference type="PROSITE" id="PS51257">
    <property type="entry name" value="PROKAR_LIPOPROTEIN"/>
    <property type="match status" value="1"/>
</dbReference>
<gene>
    <name evidence="4" type="primary">mnmC</name>
    <name evidence="4" type="ORF">RN51_00337</name>
</gene>
<sequence>MRITRRTLLLGAGAGVASVLLASCTPEPAPTPTPTRTREPEPPPGVPAAAGSVRSTWTTDPYSLGAVSFTPVRVLSDTRSALARPVGKRLFFAGEATDVDAPGTVRGAIASGTRAAEEVMIPATSGERIAVVGAGLAGATVAALLAEGGMEVTVFEARDRVGGRVYSRLDDSWPVPAQLGAWLFSADDSEVLDRLSSGEVGIVDLAGELWRGPDGDIDPVDPQPFDAAITTAQAAPEDTSVADALTAAGIDPADPATAALLAILAARTGAGADELSSWFAPPLPTGDPKAATGDLTPFIEKTLDGVTVGLNSPVARLAYDDSGVSVRLGTGEALSFDRVVVTVPLGVLQDRSIEFDPPLPFSNRGAVSALGMGAIETVWLRWDEAFWDSEEAIWHAVGADVTIPTWINLRPATGENVLVGIVGGAAAAEFAQLDDDEAIEAALASLSLYV</sequence>
<dbReference type="RefSeq" id="WP_045262308.1">
    <property type="nucleotide sequence ID" value="NZ_JYIV01000013.1"/>
</dbReference>
<dbReference type="SUPFAM" id="SSF54373">
    <property type="entry name" value="FAD-linked reductases, C-terminal domain"/>
    <property type="match status" value="1"/>
</dbReference>
<dbReference type="Pfam" id="PF13450">
    <property type="entry name" value="NAD_binding_8"/>
    <property type="match status" value="1"/>
</dbReference>
<dbReference type="EMBL" id="JYIV01000013">
    <property type="protein sequence ID" value="KJL26117.1"/>
    <property type="molecule type" value="Genomic_DNA"/>
</dbReference>
<dbReference type="PATRIC" id="fig|82380.10.peg.337"/>
<feature type="region of interest" description="Disordered" evidence="1">
    <location>
        <begin position="24"/>
        <end position="53"/>
    </location>
</feature>
<evidence type="ECO:0000313" key="4">
    <source>
        <dbReference type="EMBL" id="KJL26117.1"/>
    </source>
</evidence>
<organism evidence="4 5">
    <name type="scientific">Microbacterium oxydans</name>
    <dbReference type="NCBI Taxonomy" id="82380"/>
    <lineage>
        <taxon>Bacteria</taxon>
        <taxon>Bacillati</taxon>
        <taxon>Actinomycetota</taxon>
        <taxon>Actinomycetes</taxon>
        <taxon>Micrococcales</taxon>
        <taxon>Microbacteriaceae</taxon>
        <taxon>Microbacterium</taxon>
    </lineage>
</organism>
<evidence type="ECO:0000256" key="1">
    <source>
        <dbReference type="SAM" id="MobiDB-lite"/>
    </source>
</evidence>
<dbReference type="Gene3D" id="3.50.50.60">
    <property type="entry name" value="FAD/NAD(P)-binding domain"/>
    <property type="match status" value="3"/>
</dbReference>
<feature type="domain" description="Amine oxidase" evidence="3">
    <location>
        <begin position="297"/>
        <end position="447"/>
    </location>
</feature>
<dbReference type="GO" id="GO:0016491">
    <property type="term" value="F:oxidoreductase activity"/>
    <property type="evidence" value="ECO:0007669"/>
    <property type="project" value="InterPro"/>
</dbReference>
<comment type="caution">
    <text evidence="4">The sequence shown here is derived from an EMBL/GenBank/DDBJ whole genome shotgun (WGS) entry which is preliminary data.</text>
</comment>
<feature type="chain" id="PRO_5038747799" evidence="2">
    <location>
        <begin position="23"/>
        <end position="450"/>
    </location>
</feature>
<dbReference type="PROSITE" id="PS51318">
    <property type="entry name" value="TAT"/>
    <property type="match status" value="1"/>
</dbReference>
<dbReference type="AlphaFoldDB" id="A0A0F0KYZ4"/>
<dbReference type="GO" id="GO:0032259">
    <property type="term" value="P:methylation"/>
    <property type="evidence" value="ECO:0007669"/>
    <property type="project" value="UniProtKB-KW"/>
</dbReference>
<dbReference type="InterPro" id="IPR036188">
    <property type="entry name" value="FAD/NAD-bd_sf"/>
</dbReference>
<dbReference type="EC" id="2.1.1.61" evidence="4"/>
<accession>A0A0F0KYZ4</accession>
<dbReference type="GO" id="GO:0004808">
    <property type="term" value="F:tRNA (5-methylaminomethyl-2-thiouridylate)(34)-methyltransferase activity"/>
    <property type="evidence" value="ECO:0007669"/>
    <property type="project" value="UniProtKB-EC"/>
</dbReference>
<dbReference type="InterPro" id="IPR006311">
    <property type="entry name" value="TAT_signal"/>
</dbReference>
<evidence type="ECO:0000313" key="5">
    <source>
        <dbReference type="Proteomes" id="UP000033725"/>
    </source>
</evidence>
<keyword evidence="2" id="KW-0732">Signal</keyword>
<name>A0A0F0KYZ4_9MICO</name>
<dbReference type="SUPFAM" id="SSF51905">
    <property type="entry name" value="FAD/NAD(P)-binding domain"/>
    <property type="match status" value="2"/>
</dbReference>
<dbReference type="PANTHER" id="PTHR10742">
    <property type="entry name" value="FLAVIN MONOAMINE OXIDASE"/>
    <property type="match status" value="1"/>
</dbReference>
<dbReference type="Pfam" id="PF01593">
    <property type="entry name" value="Amino_oxidase"/>
    <property type="match status" value="2"/>
</dbReference>
<dbReference type="Gene3D" id="3.90.660.10">
    <property type="match status" value="2"/>
</dbReference>
<dbReference type="InterPro" id="IPR002937">
    <property type="entry name" value="Amino_oxidase"/>
</dbReference>
<evidence type="ECO:0000256" key="2">
    <source>
        <dbReference type="SAM" id="SignalP"/>
    </source>
</evidence>
<proteinExistence type="predicted"/>
<feature type="signal peptide" evidence="2">
    <location>
        <begin position="1"/>
        <end position="22"/>
    </location>
</feature>
<feature type="domain" description="Amine oxidase" evidence="3">
    <location>
        <begin position="51"/>
        <end position="120"/>
    </location>
</feature>
<dbReference type="PRINTS" id="PR00419">
    <property type="entry name" value="ADXRDTASE"/>
</dbReference>
<dbReference type="PANTHER" id="PTHR10742:SF410">
    <property type="entry name" value="LYSINE-SPECIFIC HISTONE DEMETHYLASE 2"/>
    <property type="match status" value="1"/>
</dbReference>
<keyword evidence="4" id="KW-0489">Methyltransferase</keyword>
<dbReference type="Proteomes" id="UP000033725">
    <property type="component" value="Unassembled WGS sequence"/>
</dbReference>
<dbReference type="OrthoDB" id="337830at2"/>
<keyword evidence="4" id="KW-0808">Transferase</keyword>
<reference evidence="4 5" key="1">
    <citation type="submission" date="2015-02" db="EMBL/GenBank/DDBJ databases">
        <title>Draft genome sequences of ten Microbacterium spp. with emphasis on heavy metal contaminated environments.</title>
        <authorList>
            <person name="Corretto E."/>
        </authorList>
    </citation>
    <scope>NUCLEOTIDE SEQUENCE [LARGE SCALE GENOMIC DNA]</scope>
    <source>
        <strain evidence="4 5">BEL163</strain>
    </source>
</reference>
<evidence type="ECO:0000259" key="3">
    <source>
        <dbReference type="Pfam" id="PF01593"/>
    </source>
</evidence>
<dbReference type="InterPro" id="IPR050281">
    <property type="entry name" value="Flavin_monoamine_oxidase"/>
</dbReference>
<protein>
    <submittedName>
        <fullName evidence="4">tRNA 5-methylaminomethyl-2-thiouridine biosynthesis bifunctional protein MnmC</fullName>
        <ecNumber evidence="4">2.1.1.61</ecNumber>
    </submittedName>
</protein>